<dbReference type="EMBL" id="PQIB02000010">
    <property type="protein sequence ID" value="RLM93990.1"/>
    <property type="molecule type" value="Genomic_DNA"/>
</dbReference>
<dbReference type="OrthoDB" id="689365at2759"/>
<evidence type="ECO:0000313" key="2">
    <source>
        <dbReference type="EMBL" id="RLM93990.1"/>
    </source>
</evidence>
<dbReference type="Proteomes" id="UP000275267">
    <property type="component" value="Unassembled WGS sequence"/>
</dbReference>
<protein>
    <recommendedName>
        <fullName evidence="1">F-box domain-containing protein</fullName>
    </recommendedName>
</protein>
<dbReference type="InterPro" id="IPR036047">
    <property type="entry name" value="F-box-like_dom_sf"/>
</dbReference>
<evidence type="ECO:0000313" key="3">
    <source>
        <dbReference type="Proteomes" id="UP000275267"/>
    </source>
</evidence>
<accession>A0A3L6R4C5</accession>
<evidence type="ECO:0000259" key="1">
    <source>
        <dbReference type="Pfam" id="PF12937"/>
    </source>
</evidence>
<reference evidence="3" key="1">
    <citation type="journal article" date="2019" name="Nat. Commun.">
        <title>The genome of broomcorn millet.</title>
        <authorList>
            <person name="Zou C."/>
            <person name="Miki D."/>
            <person name="Li D."/>
            <person name="Tang Q."/>
            <person name="Xiao L."/>
            <person name="Rajput S."/>
            <person name="Deng P."/>
            <person name="Jia W."/>
            <person name="Huang R."/>
            <person name="Zhang M."/>
            <person name="Sun Y."/>
            <person name="Hu J."/>
            <person name="Fu X."/>
            <person name="Schnable P.S."/>
            <person name="Li F."/>
            <person name="Zhang H."/>
            <person name="Feng B."/>
            <person name="Zhu X."/>
            <person name="Liu R."/>
            <person name="Schnable J.C."/>
            <person name="Zhu J.-K."/>
            <person name="Zhang H."/>
        </authorList>
    </citation>
    <scope>NUCLEOTIDE SEQUENCE [LARGE SCALE GENOMIC DNA]</scope>
</reference>
<dbReference type="Gene3D" id="1.20.1280.50">
    <property type="match status" value="1"/>
</dbReference>
<name>A0A3L6R4C5_PANMI</name>
<dbReference type="InterPro" id="IPR001810">
    <property type="entry name" value="F-box_dom"/>
</dbReference>
<feature type="domain" description="F-box" evidence="1">
    <location>
        <begin position="14"/>
        <end position="52"/>
    </location>
</feature>
<dbReference type="SUPFAM" id="SSF81383">
    <property type="entry name" value="F-box domain"/>
    <property type="match status" value="1"/>
</dbReference>
<comment type="caution">
    <text evidence="2">The sequence shown here is derived from an EMBL/GenBank/DDBJ whole genome shotgun (WGS) entry which is preliminary data.</text>
</comment>
<sequence length="176" mass="19710">MAALPALMEELVEEILLRIPPDEPAHLIRAALVCKDWCRILSDGAFRRRYCRFHRTPPLLGYINNDDFHTAFVPTTSFSPKQLSAGIYSSLAALDCRVLIRANKSPSAGFIVRDPITGNQQHLSFPAHPHLNNQLCSFTGLCYAPWMAATTSTAMAARSSWSLWGRRRTLLMARLV</sequence>
<dbReference type="AlphaFoldDB" id="A0A3L6R4C5"/>
<keyword evidence="3" id="KW-1185">Reference proteome</keyword>
<dbReference type="PANTHER" id="PTHR32133:SF327">
    <property type="entry name" value="F-BOX DOMAIN-CONTAINING PROTEIN"/>
    <property type="match status" value="1"/>
</dbReference>
<gene>
    <name evidence="2" type="ORF">C2845_PM08G10280</name>
</gene>
<organism evidence="2 3">
    <name type="scientific">Panicum miliaceum</name>
    <name type="common">Proso millet</name>
    <name type="synonym">Broomcorn millet</name>
    <dbReference type="NCBI Taxonomy" id="4540"/>
    <lineage>
        <taxon>Eukaryota</taxon>
        <taxon>Viridiplantae</taxon>
        <taxon>Streptophyta</taxon>
        <taxon>Embryophyta</taxon>
        <taxon>Tracheophyta</taxon>
        <taxon>Spermatophyta</taxon>
        <taxon>Magnoliopsida</taxon>
        <taxon>Liliopsida</taxon>
        <taxon>Poales</taxon>
        <taxon>Poaceae</taxon>
        <taxon>PACMAD clade</taxon>
        <taxon>Panicoideae</taxon>
        <taxon>Panicodae</taxon>
        <taxon>Paniceae</taxon>
        <taxon>Panicinae</taxon>
        <taxon>Panicum</taxon>
        <taxon>Panicum sect. Panicum</taxon>
    </lineage>
</organism>
<dbReference type="Pfam" id="PF12937">
    <property type="entry name" value="F-box-like"/>
    <property type="match status" value="1"/>
</dbReference>
<proteinExistence type="predicted"/>
<dbReference type="PANTHER" id="PTHR32133">
    <property type="entry name" value="OS07G0120400 PROTEIN"/>
    <property type="match status" value="1"/>
</dbReference>